<dbReference type="InterPro" id="IPR000477">
    <property type="entry name" value="RT_dom"/>
</dbReference>
<dbReference type="EMBL" id="GEBQ01021575">
    <property type="protein sequence ID" value="JAT18402.1"/>
    <property type="molecule type" value="Transcribed_RNA"/>
</dbReference>
<feature type="non-terminal residue" evidence="2">
    <location>
        <position position="1"/>
    </location>
</feature>
<evidence type="ECO:0000313" key="2">
    <source>
        <dbReference type="EMBL" id="JAT18402.1"/>
    </source>
</evidence>
<sequence length="529" mass="61383">QNNTNNLSKFKTITEADLLKIIKTTNHNNTAGADEIPGKLILHIKDQILKPLLNIINSSIQSNTVPTRLKTSLVYPKFKKSDKHNVENYRPIAILPTITKYLEKAIHKQIMDYLNSQNKLHIHQHGFRSNKSINTAIADLLNFITENWEKKQQVSAVFLDLRKAFDCLNWDILLKQLEDIGITKDANKWMENYLTDRNQIVEIKSTYQSENKQVRSQQKLMKNGVPQGSVLGPLLFLIYINTLPSKLPTYSKCIMYADDTTLIIPGQNQHEIERRINSAVEITEKELISFNLKINHTKTYQINFTTKTTQPTEQHNNNQITTVNNTKFLGLELDNTLTWNKHTEQITKKLSSALYAIKRIKTIAGKKPALTAYHSLMASHIRFGIIAWGGAPHIYLEPILILQKKAIRIINDCEINTPCRELFKKEQILTIISIYIYETILYSIQDINNARSAYHHHNTRRKEDIDLPYRRLKKSQDHPQYIGTKFFNHLPKNIKSLTNNKTKFKQELINFLSIHPCYTKQEFFLIDNK</sequence>
<dbReference type="PROSITE" id="PS50878">
    <property type="entry name" value="RT_POL"/>
    <property type="match status" value="1"/>
</dbReference>
<dbReference type="GO" id="GO:0071897">
    <property type="term" value="P:DNA biosynthetic process"/>
    <property type="evidence" value="ECO:0007669"/>
    <property type="project" value="UniProtKB-ARBA"/>
</dbReference>
<accession>A0A1B6L3U7</accession>
<reference evidence="2" key="1">
    <citation type="submission" date="2015-11" db="EMBL/GenBank/DDBJ databases">
        <title>De novo transcriptome assembly of four potential Pierce s Disease insect vectors from Arizona vineyards.</title>
        <authorList>
            <person name="Tassone E.E."/>
        </authorList>
    </citation>
    <scope>NUCLEOTIDE SEQUENCE</scope>
</reference>
<feature type="domain" description="Reverse transcriptase" evidence="1">
    <location>
        <begin position="58"/>
        <end position="333"/>
    </location>
</feature>
<protein>
    <recommendedName>
        <fullName evidence="1">Reverse transcriptase domain-containing protein</fullName>
    </recommendedName>
</protein>
<proteinExistence type="predicted"/>
<dbReference type="Pfam" id="PF00078">
    <property type="entry name" value="RVT_1"/>
    <property type="match status" value="1"/>
</dbReference>
<organism evidence="2">
    <name type="scientific">Graphocephala atropunctata</name>
    <dbReference type="NCBI Taxonomy" id="36148"/>
    <lineage>
        <taxon>Eukaryota</taxon>
        <taxon>Metazoa</taxon>
        <taxon>Ecdysozoa</taxon>
        <taxon>Arthropoda</taxon>
        <taxon>Hexapoda</taxon>
        <taxon>Insecta</taxon>
        <taxon>Pterygota</taxon>
        <taxon>Neoptera</taxon>
        <taxon>Paraneoptera</taxon>
        <taxon>Hemiptera</taxon>
        <taxon>Auchenorrhyncha</taxon>
        <taxon>Membracoidea</taxon>
        <taxon>Cicadellidae</taxon>
        <taxon>Cicadellinae</taxon>
        <taxon>Cicadellini</taxon>
        <taxon>Graphocephala</taxon>
    </lineage>
</organism>
<name>A0A1B6L3U7_9HEMI</name>
<dbReference type="CDD" id="cd01650">
    <property type="entry name" value="RT_nLTR_like"/>
    <property type="match status" value="1"/>
</dbReference>
<dbReference type="PANTHER" id="PTHR33332">
    <property type="entry name" value="REVERSE TRANSCRIPTASE DOMAIN-CONTAINING PROTEIN"/>
    <property type="match status" value="1"/>
</dbReference>
<dbReference type="AlphaFoldDB" id="A0A1B6L3U7"/>
<dbReference type="InterPro" id="IPR043502">
    <property type="entry name" value="DNA/RNA_pol_sf"/>
</dbReference>
<dbReference type="SUPFAM" id="SSF56672">
    <property type="entry name" value="DNA/RNA polymerases"/>
    <property type="match status" value="1"/>
</dbReference>
<gene>
    <name evidence="2" type="ORF">g.12049</name>
</gene>
<evidence type="ECO:0000259" key="1">
    <source>
        <dbReference type="PROSITE" id="PS50878"/>
    </source>
</evidence>